<dbReference type="EMBL" id="FN594967">
    <property type="protein sequence ID" value="CCB44772.1"/>
    <property type="molecule type" value="Genomic_DNA"/>
</dbReference>
<evidence type="ECO:0000313" key="2">
    <source>
        <dbReference type="Proteomes" id="UP000009183"/>
    </source>
</evidence>
<accession>F6GXX1</accession>
<keyword evidence="2" id="KW-1185">Reference proteome</keyword>
<protein>
    <submittedName>
        <fullName evidence="1">Uncharacterized protein</fullName>
    </submittedName>
</protein>
<sequence length="142" mass="16556">MAKDEGCSFELQTYSNVVEIPTRKGHRKSIFFVSRIREKEMVICYPNKGPFAARFQLLNQRWSSLASLVSPWNQNPTTRRQKGKRKPTKRIEIGTRNNFSQPYLSFIIPSCRLIWLHLIRVIHSPLLFVISLSYKLTTSFAP</sequence>
<dbReference type="HOGENOM" id="CLU_1819363_0_0_1"/>
<name>F6GXX1_VITVI</name>
<gene>
    <name evidence="1" type="ordered locus">VIT_08s0058g01260</name>
</gene>
<reference evidence="2" key="1">
    <citation type="journal article" date="2007" name="Nature">
        <title>The grapevine genome sequence suggests ancestral hexaploidization in major angiosperm phyla.</title>
        <authorList>
            <consortium name="The French-Italian Public Consortium for Grapevine Genome Characterization."/>
            <person name="Jaillon O."/>
            <person name="Aury J.-M."/>
            <person name="Noel B."/>
            <person name="Policriti A."/>
            <person name="Clepet C."/>
            <person name="Casagrande A."/>
            <person name="Choisne N."/>
            <person name="Aubourg S."/>
            <person name="Vitulo N."/>
            <person name="Jubin C."/>
            <person name="Vezzi A."/>
            <person name="Legeai F."/>
            <person name="Hugueney P."/>
            <person name="Dasilva C."/>
            <person name="Horner D."/>
            <person name="Mica E."/>
            <person name="Jublot D."/>
            <person name="Poulain J."/>
            <person name="Bruyere C."/>
            <person name="Billault A."/>
            <person name="Segurens B."/>
            <person name="Gouyvenoux M."/>
            <person name="Ugarte E."/>
            <person name="Cattonaro F."/>
            <person name="Anthouard V."/>
            <person name="Vico V."/>
            <person name="Del Fabbro C."/>
            <person name="Alaux M."/>
            <person name="Di Gaspero G."/>
            <person name="Dumas V."/>
            <person name="Felice N."/>
            <person name="Paillard S."/>
            <person name="Juman I."/>
            <person name="Moroldo M."/>
            <person name="Scalabrin S."/>
            <person name="Canaguier A."/>
            <person name="Le Clainche I."/>
            <person name="Malacrida G."/>
            <person name="Durand E."/>
            <person name="Pesole G."/>
            <person name="Laucou V."/>
            <person name="Chatelet P."/>
            <person name="Merdinoglu D."/>
            <person name="Delledonne M."/>
            <person name="Pezzotti M."/>
            <person name="Lecharny A."/>
            <person name="Scarpelli C."/>
            <person name="Artiguenave F."/>
            <person name="Pe M.E."/>
            <person name="Valle G."/>
            <person name="Morgante M."/>
            <person name="Caboche M."/>
            <person name="Adam-Blondon A.-F."/>
            <person name="Weissenbach J."/>
            <person name="Quetier F."/>
            <person name="Wincker P."/>
        </authorList>
    </citation>
    <scope>NUCLEOTIDE SEQUENCE [LARGE SCALE GENOMIC DNA]</scope>
    <source>
        <strain evidence="2">cv. Pinot noir / PN40024</strain>
    </source>
</reference>
<dbReference type="Proteomes" id="UP000009183">
    <property type="component" value="Chromosome 8"/>
</dbReference>
<evidence type="ECO:0000313" key="1">
    <source>
        <dbReference type="EMBL" id="CCB44772.1"/>
    </source>
</evidence>
<dbReference type="AlphaFoldDB" id="F6GXX1"/>
<dbReference type="PaxDb" id="29760-VIT_08s0058g01260.t01"/>
<organism evidence="1 2">
    <name type="scientific">Vitis vinifera</name>
    <name type="common">Grape</name>
    <dbReference type="NCBI Taxonomy" id="29760"/>
    <lineage>
        <taxon>Eukaryota</taxon>
        <taxon>Viridiplantae</taxon>
        <taxon>Streptophyta</taxon>
        <taxon>Embryophyta</taxon>
        <taxon>Tracheophyta</taxon>
        <taxon>Spermatophyta</taxon>
        <taxon>Magnoliopsida</taxon>
        <taxon>eudicotyledons</taxon>
        <taxon>Gunneridae</taxon>
        <taxon>Pentapetalae</taxon>
        <taxon>rosids</taxon>
        <taxon>Vitales</taxon>
        <taxon>Vitaceae</taxon>
        <taxon>Viteae</taxon>
        <taxon>Vitis</taxon>
    </lineage>
</organism>
<dbReference type="InParanoid" id="F6GXX1"/>
<proteinExistence type="predicted"/>